<sequence>MSTGKNLPRDAGKFLMCSGLPHAHYVLVEMLGALPTPAAHATKIGIGFCLPKACLPVDVPMLLNTTAAQRLVPDLGVLHLSDVHASDPVGGLVSPGAGFVASVSLLVVLAGFIALSTWMVRATSRSREEAPAATGQASGSSRCFEAFALVGRTGTVSKLVELPPSKPTDCLNGLRVLAMCWIILGHTFLMPEGVSGYANPQDISLGGLNQAVAENNPLLMLIIQAEASVDTFFFLSGFLLSHLTLKDLQRGGGVNQLLAILLRYLRLTPSLALTMLVYVGILPYLASGPFALSLQDSIFRRCTGSWWSELTYTMNFIPFDSDKVCMGWTWYLGDDMIFFILGIAIIPIFHKAKLLGWFLLLVLTGTSLGITAGLIAKYHLSPYVFDQHYTEYSYYAYSKPYTRAPAYFVGVAAAWVLQTMEERGITRESQIFGPKQALVTTTAFLLALGVLCLIVFIPATDFGSSRNRWNDFESILLLDFGRLFWALAWSVITLLCYYGRLPLVNGFLAHRFWAPFVRLTYGAYLMHPLVIKLAAGTAVQYYTFSGMDVCYRFIGNCSIAYACAVGLWCFIERPLMTFTTAGLRKPRAASERKGSATSPLVENGATPSSVGSQPQRAASSA</sequence>
<keyword evidence="5" id="KW-1185">Reference proteome</keyword>
<feature type="transmembrane region" description="Helical" evidence="2">
    <location>
        <begin position="519"/>
        <end position="541"/>
    </location>
</feature>
<keyword evidence="2" id="KW-0472">Membrane</keyword>
<evidence type="ECO:0000313" key="4">
    <source>
        <dbReference type="EMBL" id="CAE7252500.1"/>
    </source>
</evidence>
<feature type="domain" description="Acyltransferase 3" evidence="3">
    <location>
        <begin position="170"/>
        <end position="541"/>
    </location>
</feature>
<feature type="transmembrane region" description="Helical" evidence="2">
    <location>
        <begin position="176"/>
        <end position="198"/>
    </location>
</feature>
<dbReference type="GO" id="GO:0016747">
    <property type="term" value="F:acyltransferase activity, transferring groups other than amino-acyl groups"/>
    <property type="evidence" value="ECO:0007669"/>
    <property type="project" value="InterPro"/>
</dbReference>
<feature type="region of interest" description="Disordered" evidence="1">
    <location>
        <begin position="586"/>
        <end position="621"/>
    </location>
</feature>
<keyword evidence="2" id="KW-0812">Transmembrane</keyword>
<keyword evidence="2" id="KW-1133">Transmembrane helix</keyword>
<feature type="transmembrane region" description="Helical" evidence="2">
    <location>
        <begin position="437"/>
        <end position="460"/>
    </location>
</feature>
<reference evidence="4" key="1">
    <citation type="submission" date="2021-02" db="EMBL/GenBank/DDBJ databases">
        <authorList>
            <person name="Dougan E. K."/>
            <person name="Rhodes N."/>
            <person name="Thang M."/>
            <person name="Chan C."/>
        </authorList>
    </citation>
    <scope>NUCLEOTIDE SEQUENCE</scope>
</reference>
<feature type="transmembrane region" description="Helical" evidence="2">
    <location>
        <begin position="264"/>
        <end position="286"/>
    </location>
</feature>
<dbReference type="InterPro" id="IPR052728">
    <property type="entry name" value="O2_lipid_transport_reg"/>
</dbReference>
<evidence type="ECO:0000256" key="2">
    <source>
        <dbReference type="SAM" id="Phobius"/>
    </source>
</evidence>
<dbReference type="Pfam" id="PF01757">
    <property type="entry name" value="Acyl_transf_3"/>
    <property type="match status" value="1"/>
</dbReference>
<accession>A0A812LZL1</accession>
<dbReference type="AlphaFoldDB" id="A0A812LZL1"/>
<dbReference type="PANTHER" id="PTHR11161">
    <property type="entry name" value="O-ACYLTRANSFERASE"/>
    <property type="match status" value="1"/>
</dbReference>
<protein>
    <submittedName>
        <fullName evidence="4">Nrf-6 protein</fullName>
    </submittedName>
</protein>
<comment type="caution">
    <text evidence="4">The sequence shown here is derived from an EMBL/GenBank/DDBJ whole genome shotgun (WGS) entry which is preliminary data.</text>
</comment>
<feature type="transmembrane region" description="Helical" evidence="2">
    <location>
        <begin position="328"/>
        <end position="349"/>
    </location>
</feature>
<feature type="transmembrane region" description="Helical" evidence="2">
    <location>
        <begin position="480"/>
        <end position="498"/>
    </location>
</feature>
<proteinExistence type="predicted"/>
<dbReference type="PANTHER" id="PTHR11161:SF0">
    <property type="entry name" value="O-ACYLTRANSFERASE LIKE PROTEIN"/>
    <property type="match status" value="1"/>
</dbReference>
<feature type="transmembrane region" description="Helical" evidence="2">
    <location>
        <begin position="97"/>
        <end position="120"/>
    </location>
</feature>
<feature type="transmembrane region" description="Helical" evidence="2">
    <location>
        <begin position="356"/>
        <end position="380"/>
    </location>
</feature>
<feature type="transmembrane region" description="Helical" evidence="2">
    <location>
        <begin position="400"/>
        <end position="417"/>
    </location>
</feature>
<feature type="transmembrane region" description="Helical" evidence="2">
    <location>
        <begin position="553"/>
        <end position="571"/>
    </location>
</feature>
<feature type="transmembrane region" description="Helical" evidence="2">
    <location>
        <begin position="218"/>
        <end position="243"/>
    </location>
</feature>
<feature type="compositionally biased region" description="Polar residues" evidence="1">
    <location>
        <begin position="595"/>
        <end position="621"/>
    </location>
</feature>
<evidence type="ECO:0000259" key="3">
    <source>
        <dbReference type="Pfam" id="PF01757"/>
    </source>
</evidence>
<organism evidence="4 5">
    <name type="scientific">Symbiodinium natans</name>
    <dbReference type="NCBI Taxonomy" id="878477"/>
    <lineage>
        <taxon>Eukaryota</taxon>
        <taxon>Sar</taxon>
        <taxon>Alveolata</taxon>
        <taxon>Dinophyceae</taxon>
        <taxon>Suessiales</taxon>
        <taxon>Symbiodiniaceae</taxon>
        <taxon>Symbiodinium</taxon>
    </lineage>
</organism>
<evidence type="ECO:0000256" key="1">
    <source>
        <dbReference type="SAM" id="MobiDB-lite"/>
    </source>
</evidence>
<evidence type="ECO:0000313" key="5">
    <source>
        <dbReference type="Proteomes" id="UP000604046"/>
    </source>
</evidence>
<dbReference type="EMBL" id="CAJNDS010001224">
    <property type="protein sequence ID" value="CAE7252500.1"/>
    <property type="molecule type" value="Genomic_DNA"/>
</dbReference>
<dbReference type="OrthoDB" id="425938at2759"/>
<name>A0A812LZL1_9DINO</name>
<dbReference type="Proteomes" id="UP000604046">
    <property type="component" value="Unassembled WGS sequence"/>
</dbReference>
<gene>
    <name evidence="4" type="primary">nrf-6</name>
    <name evidence="4" type="ORF">SNAT2548_LOCUS12613</name>
</gene>
<dbReference type="InterPro" id="IPR002656">
    <property type="entry name" value="Acyl_transf_3_dom"/>
</dbReference>